<proteinExistence type="predicted"/>
<organism evidence="1 2">
    <name type="scientific">Candidatus Kerfeldbacteria bacterium CG08_land_8_20_14_0_20_40_16</name>
    <dbReference type="NCBI Taxonomy" id="2014244"/>
    <lineage>
        <taxon>Bacteria</taxon>
        <taxon>Candidatus Kerfeldiibacteriota</taxon>
    </lineage>
</organism>
<dbReference type="EMBL" id="PEXU01000030">
    <property type="protein sequence ID" value="PIS42630.1"/>
    <property type="molecule type" value="Genomic_DNA"/>
</dbReference>
<protein>
    <submittedName>
        <fullName evidence="1">Uncharacterized protein</fullName>
    </submittedName>
</protein>
<sequence length="1428" mass="155726">MRFYQINKKRIQEVITIFSFSFLLLSSFIPQLITAPPANAIVFSYPRLNLQKAEPIAPSIKELPVKSSAQDVTYPLIKESESDFYYQADLASFQAWFYDRAEKKAITRIGIDPQHYLEFFLPKEKKVPINLTEKGYSYQVSQDLEIKYTIKDNELKEDIVLNQSPTDGSFKFSYQEEGLFHVVGGEEYYFFRSDSLAKIFKFQKPTVRDAKGISGAISLELTDDEIVFQLDSAFLAQASYPITIDPVTVGTTTSSGSTGPDKDRHIVRSSRGIMVEVWYQNSTNYLVGSRSLDDGETWLQLNADSAGSTVIGANSLTAAISDYSLFLDQYDNVNLAYSGLCSGESYTSVCYRQLSANGTNNQWTVGSEYTVSAGLINMTVVRPSVIESSNSTIYVAVDKEGAGSDDTVIRYFTNGTSWADESGTAVASTDQPVLIMEPGTNERMEFYWKAADSTLYFNYYNGTSWGGETSVANIGASPSYSVATGSALPDNIHLVYNSARTYYRSYNGTSWSGATTLDSGTKNKAVITYNGGDLFVFASIIDGSVTRIKYKRYDGSSWDSSWTYVSDIFATFESVQTLDVQSNPDIWTNETTDAGDYGEADVPFLLTPTVDYLYIGRNATFLNVTFFLSTNASSTVTPDWEYWNGSAWTDITETDNTSGFTTSGSVTWAGLSGWAQTSVNSVTKYWVRVTGASTPTTKPVASYILPGQSAGSPTSIERIIEETTFEQVNQDGFGDNVNDDILALEVFNGYLYAGTQKPSSNGEVWRSNNGVTWSQVSTDGFGDSNNKGFTAILTAGEYVYVGTQNTSTGTEVWRSTNGTGFAQVNSDGFGSANNTITEKFLVFNDYLYAATYNSTDGTQVFRCSITNCDESGDWAQVNDNGFGDVNNITTPTFIVVDISGTQYIYAGTENTPAGGGLLYRCSESSGCDSGDDWPSVLSQPGFGDSSNISLKSGEVFNSALYVGTYNESTGGELWRCDISSDCNEDGDFSQVNDDGFGDSNNQSVQALKTYYGNYLYAGTAKKDTGGVGAELWRCTLASACDGTGDWSQIGTDGFGDKYNNAINVFHLFRDYMFMGGTDTTYGSPLHRNFYERALVSWASGAASPYNVKYDEIRYRARQESWRWYDDQSSADPSTAYADENTTGSPVGKLNDVRVRITLREDGHYSGANIRMKLQYSTDDSQFYDVADQADTYAPWRYYNGGGTDDSTIGTQRLTDSDTKGPYVEELLVVSTFDQGINDWTEWDFSIENYDATANSTYYFRAVWSDSDEDVVLTSGKTHPTLTTASSYTLSLSTPTSITLTGYTLGSGNGTSVTTFNASQKITMRDDTGSGNGWSVTATSTNLTIGSYTITANSINWSTGTITPLLAASMTGVSAGGGGAMHPTTPVTVATASASNGAGGYTIQPTITVSDLDNEQAGNYSGTFTLTIQ</sequence>
<accession>A0A2H0YVX7</accession>
<evidence type="ECO:0000313" key="1">
    <source>
        <dbReference type="EMBL" id="PIS42630.1"/>
    </source>
</evidence>
<gene>
    <name evidence="1" type="ORF">COT24_02420</name>
</gene>
<name>A0A2H0YVX7_9BACT</name>
<dbReference type="SUPFAM" id="SSF89372">
    <property type="entry name" value="Fucose-specific lectin"/>
    <property type="match status" value="1"/>
</dbReference>
<evidence type="ECO:0000313" key="2">
    <source>
        <dbReference type="Proteomes" id="UP000231542"/>
    </source>
</evidence>
<comment type="caution">
    <text evidence="1">The sequence shown here is derived from an EMBL/GenBank/DDBJ whole genome shotgun (WGS) entry which is preliminary data.</text>
</comment>
<dbReference type="Proteomes" id="UP000231542">
    <property type="component" value="Unassembled WGS sequence"/>
</dbReference>
<reference evidence="1 2" key="1">
    <citation type="submission" date="2017-09" db="EMBL/GenBank/DDBJ databases">
        <title>Depth-based differentiation of microbial function through sediment-hosted aquifers and enrichment of novel symbionts in the deep terrestrial subsurface.</title>
        <authorList>
            <person name="Probst A.J."/>
            <person name="Ladd B."/>
            <person name="Jarett J.K."/>
            <person name="Geller-Mcgrath D.E."/>
            <person name="Sieber C.M."/>
            <person name="Emerson J.B."/>
            <person name="Anantharaman K."/>
            <person name="Thomas B.C."/>
            <person name="Malmstrom R."/>
            <person name="Stieglmeier M."/>
            <person name="Klingl A."/>
            <person name="Woyke T."/>
            <person name="Ryan C.M."/>
            <person name="Banfield J.F."/>
        </authorList>
    </citation>
    <scope>NUCLEOTIDE SEQUENCE [LARGE SCALE GENOMIC DNA]</scope>
    <source>
        <strain evidence="1">CG08_land_8_20_14_0_20_40_16</strain>
    </source>
</reference>